<evidence type="ECO:0000256" key="2">
    <source>
        <dbReference type="ARBA" id="ARBA00010708"/>
    </source>
</evidence>
<keyword evidence="4" id="KW-0547">Nucleotide-binding</keyword>
<evidence type="ECO:0000256" key="7">
    <source>
        <dbReference type="ARBA" id="ARBA00023125"/>
    </source>
</evidence>
<evidence type="ECO:0000256" key="5">
    <source>
        <dbReference type="ARBA" id="ARBA00022840"/>
    </source>
</evidence>
<keyword evidence="8" id="KW-0413">Isomerase</keyword>
<evidence type="ECO:0000256" key="8">
    <source>
        <dbReference type="ARBA" id="ARBA00023235"/>
    </source>
</evidence>
<keyword evidence="11" id="KW-1185">Reference proteome</keyword>
<evidence type="ECO:0000313" key="10">
    <source>
        <dbReference type="EMBL" id="ROH91482.1"/>
    </source>
</evidence>
<sequence length="344" mass="40694">MIKEYNVLEHIRMRPAMYIGFLNHLGYNELISYFIEDFIQAEIYDITFILKKDNRLVMKWISPERTLFNTEIIKTIDQYKQGQFYLSLAGIIALTEYSTIEINNLPVLQSEKGNFKILDNIQHIDNEETCRWTIDFIPDKDIFKDLILSYRVLNNLFRRFSFLDSNMKIKSIDESGDEQQINIFHYPAGLAEIIDDEVQKRLPYNSYFFTLNFRKKTEFSYSVAFAFADYQIFIPKIKMYANYKETILGGSLLDGIIQGFKMFLKEEAVKRNIELNISTARLKKYLLLYASVQGELTFLGSTRWKLGTPKVQTEIKNFMYEELKLYFANNEDKTIHIIQTLQHE</sequence>
<comment type="caution">
    <text evidence="10">The sequence shown here is derived from an EMBL/GenBank/DDBJ whole genome shotgun (WGS) entry which is preliminary data.</text>
</comment>
<accession>A0ABX9X5Y7</accession>
<comment type="catalytic activity">
    <reaction evidence="1">
        <text>ATP-dependent breakage, passage and rejoining of double-stranded DNA.</text>
        <dbReference type="EC" id="5.6.2.2"/>
    </reaction>
</comment>
<dbReference type="PANTHER" id="PTHR45866">
    <property type="entry name" value="DNA GYRASE/TOPOISOMERASE SUBUNIT B"/>
    <property type="match status" value="1"/>
</dbReference>
<dbReference type="Gene3D" id="3.30.230.10">
    <property type="match status" value="1"/>
</dbReference>
<evidence type="ECO:0000256" key="6">
    <source>
        <dbReference type="ARBA" id="ARBA00023029"/>
    </source>
</evidence>
<gene>
    <name evidence="10" type="ORF">EGI15_13070</name>
</gene>
<name>A0ABX9X5Y7_9FLAO</name>
<organism evidence="10 11">
    <name type="scientific">Chryseobacterium cucumeris</name>
    <dbReference type="NCBI Taxonomy" id="1813611"/>
    <lineage>
        <taxon>Bacteria</taxon>
        <taxon>Pseudomonadati</taxon>
        <taxon>Bacteroidota</taxon>
        <taxon>Flavobacteriia</taxon>
        <taxon>Flavobacteriales</taxon>
        <taxon>Weeksellaceae</taxon>
        <taxon>Chryseobacterium group</taxon>
        <taxon>Chryseobacterium</taxon>
    </lineage>
</organism>
<reference evidence="10 11" key="1">
    <citation type="submission" date="2018-11" db="EMBL/GenBank/DDBJ databases">
        <title>Proposal to divide the Flavobacteriaceae and reorganize its genera based on Amino Acid Identity values calculated from whole genome sequences.</title>
        <authorList>
            <person name="Nicholson A.C."/>
            <person name="Gulvik C.A."/>
            <person name="Whitney A.M."/>
            <person name="Humrighouse B.W."/>
            <person name="Bell M."/>
            <person name="Holmes B."/>
            <person name="Steigerwalt A."/>
            <person name="Villarma A."/>
            <person name="Sheth M."/>
            <person name="Batra D."/>
            <person name="Pryor J."/>
            <person name="Bernardet J.-F."/>
            <person name="Hugo C."/>
            <person name="Kampfer P."/>
            <person name="Newman J."/>
            <person name="Mcquiston J.R."/>
        </authorList>
    </citation>
    <scope>NUCLEOTIDE SEQUENCE [LARGE SCALE GENOMIC DNA]</scope>
    <source>
        <strain evidence="10 11">G0235</strain>
    </source>
</reference>
<dbReference type="InterPro" id="IPR036890">
    <property type="entry name" value="HATPase_C_sf"/>
</dbReference>
<proteinExistence type="inferred from homology"/>
<dbReference type="Gene3D" id="3.30.565.10">
    <property type="entry name" value="Histidine kinase-like ATPase, C-terminal domain"/>
    <property type="match status" value="1"/>
</dbReference>
<keyword evidence="5" id="KW-0067">ATP-binding</keyword>
<dbReference type="RefSeq" id="WP_123278935.1">
    <property type="nucleotide sequence ID" value="NZ_JARXOH010000004.1"/>
</dbReference>
<evidence type="ECO:0000259" key="9">
    <source>
        <dbReference type="Pfam" id="PF00204"/>
    </source>
</evidence>
<feature type="domain" description="DNA topoisomerase type IIA subunit B" evidence="9">
    <location>
        <begin position="190"/>
        <end position="341"/>
    </location>
</feature>
<dbReference type="GeneID" id="301713602"/>
<dbReference type="Proteomes" id="UP000281899">
    <property type="component" value="Unassembled WGS sequence"/>
</dbReference>
<dbReference type="Pfam" id="PF00204">
    <property type="entry name" value="DNA_gyraseB"/>
    <property type="match status" value="1"/>
</dbReference>
<dbReference type="EMBL" id="RJTW01000006">
    <property type="protein sequence ID" value="ROH91482.1"/>
    <property type="molecule type" value="Genomic_DNA"/>
</dbReference>
<dbReference type="PANTHER" id="PTHR45866:SF1">
    <property type="entry name" value="DNA GYRASE SUBUNIT B, MITOCHONDRIAL"/>
    <property type="match status" value="1"/>
</dbReference>
<evidence type="ECO:0000313" key="11">
    <source>
        <dbReference type="Proteomes" id="UP000281899"/>
    </source>
</evidence>
<dbReference type="InterPro" id="IPR020568">
    <property type="entry name" value="Ribosomal_Su5_D2-typ_SF"/>
</dbReference>
<evidence type="ECO:0000256" key="4">
    <source>
        <dbReference type="ARBA" id="ARBA00022741"/>
    </source>
</evidence>
<keyword evidence="7" id="KW-0238">DNA-binding</keyword>
<protein>
    <recommendedName>
        <fullName evidence="3">DNA topoisomerase (ATP-hydrolyzing)</fullName>
        <ecNumber evidence="3">5.6.2.2</ecNumber>
    </recommendedName>
</protein>
<keyword evidence="6" id="KW-0799">Topoisomerase</keyword>
<comment type="similarity">
    <text evidence="2">Belongs to the type II topoisomerase GyrB family.</text>
</comment>
<dbReference type="EC" id="5.6.2.2" evidence="3"/>
<evidence type="ECO:0000256" key="1">
    <source>
        <dbReference type="ARBA" id="ARBA00000185"/>
    </source>
</evidence>
<dbReference type="InterPro" id="IPR013506">
    <property type="entry name" value="Topo_IIA_bsu_dom2"/>
</dbReference>
<evidence type="ECO:0000256" key="3">
    <source>
        <dbReference type="ARBA" id="ARBA00012895"/>
    </source>
</evidence>
<dbReference type="InterPro" id="IPR014721">
    <property type="entry name" value="Ribsml_uS5_D2-typ_fold_subgr"/>
</dbReference>
<dbReference type="SUPFAM" id="SSF54211">
    <property type="entry name" value="Ribosomal protein S5 domain 2-like"/>
    <property type="match status" value="1"/>
</dbReference>